<proteinExistence type="predicted"/>
<evidence type="ECO:0000313" key="3">
    <source>
        <dbReference type="Proteomes" id="UP000193560"/>
    </source>
</evidence>
<comment type="caution">
    <text evidence="2">The sequence shown here is derived from an EMBL/GenBank/DDBJ whole genome shotgun (WGS) entry which is preliminary data.</text>
</comment>
<dbReference type="EMBL" id="MCGE01000009">
    <property type="protein sequence ID" value="ORZ18062.1"/>
    <property type="molecule type" value="Genomic_DNA"/>
</dbReference>
<protein>
    <submittedName>
        <fullName evidence="2">Uncharacterized protein</fullName>
    </submittedName>
</protein>
<dbReference type="Proteomes" id="UP000193560">
    <property type="component" value="Unassembled WGS sequence"/>
</dbReference>
<keyword evidence="1" id="KW-1133">Transmembrane helix</keyword>
<keyword evidence="1" id="KW-0812">Transmembrane</keyword>
<dbReference type="AlphaFoldDB" id="A0A1X2IKI9"/>
<gene>
    <name evidence="2" type="ORF">BCR42DRAFT_413070</name>
</gene>
<evidence type="ECO:0000313" key="2">
    <source>
        <dbReference type="EMBL" id="ORZ18062.1"/>
    </source>
</evidence>
<keyword evidence="3" id="KW-1185">Reference proteome</keyword>
<organism evidence="2 3">
    <name type="scientific">Absidia repens</name>
    <dbReference type="NCBI Taxonomy" id="90262"/>
    <lineage>
        <taxon>Eukaryota</taxon>
        <taxon>Fungi</taxon>
        <taxon>Fungi incertae sedis</taxon>
        <taxon>Mucoromycota</taxon>
        <taxon>Mucoromycotina</taxon>
        <taxon>Mucoromycetes</taxon>
        <taxon>Mucorales</taxon>
        <taxon>Cunninghamellaceae</taxon>
        <taxon>Absidia</taxon>
    </lineage>
</organism>
<name>A0A1X2IKI9_9FUNG</name>
<evidence type="ECO:0000256" key="1">
    <source>
        <dbReference type="SAM" id="Phobius"/>
    </source>
</evidence>
<keyword evidence="1" id="KW-0472">Membrane</keyword>
<accession>A0A1X2IKI9</accession>
<reference evidence="2 3" key="1">
    <citation type="submission" date="2016-07" db="EMBL/GenBank/DDBJ databases">
        <title>Pervasive Adenine N6-methylation of Active Genes in Fungi.</title>
        <authorList>
            <consortium name="DOE Joint Genome Institute"/>
            <person name="Mondo S.J."/>
            <person name="Dannebaum R.O."/>
            <person name="Kuo R.C."/>
            <person name="Labutti K."/>
            <person name="Haridas S."/>
            <person name="Kuo A."/>
            <person name="Salamov A."/>
            <person name="Ahrendt S.R."/>
            <person name="Lipzen A."/>
            <person name="Sullivan W."/>
            <person name="Andreopoulos W.B."/>
            <person name="Clum A."/>
            <person name="Lindquist E."/>
            <person name="Daum C."/>
            <person name="Ramamoorthy G.K."/>
            <person name="Gryganskyi A."/>
            <person name="Culley D."/>
            <person name="Magnuson J.K."/>
            <person name="James T.Y."/>
            <person name="O'Malley M.A."/>
            <person name="Stajich J.E."/>
            <person name="Spatafora J.W."/>
            <person name="Visel A."/>
            <person name="Grigoriev I.V."/>
        </authorList>
    </citation>
    <scope>NUCLEOTIDE SEQUENCE [LARGE SCALE GENOMIC DNA]</scope>
    <source>
        <strain evidence="2 3">NRRL 1336</strain>
    </source>
</reference>
<feature type="transmembrane region" description="Helical" evidence="1">
    <location>
        <begin position="12"/>
        <end position="32"/>
    </location>
</feature>
<sequence>MPLLHNEEGKLFAVLYSTVLISELALIISFFFKTKKDYSIFEGSDDGWRVCFIEV</sequence>